<dbReference type="EMBL" id="HBHW01014940">
    <property type="protein sequence ID" value="CAE0043565.1"/>
    <property type="molecule type" value="Transcribed_RNA"/>
</dbReference>
<sequence>MDCSRQCGVLFVGNFGVKLGSAESTNSRRRRRGFRVHASAQNGDKRLAIGIPGEHRGAVISKSKKIYSGKREPVYDEPSDLPPVRSVLAYTALVTVAATVLTVVMRGKLPALFQSSGSPKSEEAAQPKESTSRANVVAAQDFAPGYKKFRISPFTPLEMELGQKVMINSNGLETPATLASTRDNSTVEVILPSSGGRTGWLSEPMPTIEVAEQLGSDSADVSLRVIKDSGLRYRGQDMEILKLAFVVGTSAAIATACAQITEILEDQETSVQEVTLVAYCDRAEDYGESLSMLESLERRFPGRIDVRCTWTEEDEETVPEKLIIERVPPWSSNSIAVILGPKLFHESLFRLVIDEAFYPEESVLVE</sequence>
<proteinExistence type="predicted"/>
<reference evidence="2" key="1">
    <citation type="submission" date="2021-01" db="EMBL/GenBank/DDBJ databases">
        <authorList>
            <person name="Corre E."/>
            <person name="Pelletier E."/>
            <person name="Niang G."/>
            <person name="Scheremetjew M."/>
            <person name="Finn R."/>
            <person name="Kale V."/>
            <person name="Holt S."/>
            <person name="Cochrane G."/>
            <person name="Meng A."/>
            <person name="Brown T."/>
            <person name="Cohen L."/>
        </authorList>
    </citation>
    <scope>NUCLEOTIDE SEQUENCE</scope>
    <source>
        <strain evidence="2">CCMP 769</strain>
    </source>
</reference>
<evidence type="ECO:0000313" key="2">
    <source>
        <dbReference type="EMBL" id="CAE0043565.1"/>
    </source>
</evidence>
<gene>
    <name evidence="2" type="ORF">RMAR00112_LOCUS11538</name>
</gene>
<evidence type="ECO:0000256" key="1">
    <source>
        <dbReference type="SAM" id="MobiDB-lite"/>
    </source>
</evidence>
<organism evidence="2">
    <name type="scientific">Rhodosorus marinus</name>
    <dbReference type="NCBI Taxonomy" id="101924"/>
    <lineage>
        <taxon>Eukaryota</taxon>
        <taxon>Rhodophyta</taxon>
        <taxon>Stylonematophyceae</taxon>
        <taxon>Stylonematales</taxon>
        <taxon>Stylonemataceae</taxon>
        <taxon>Rhodosorus</taxon>
    </lineage>
</organism>
<protein>
    <recommendedName>
        <fullName evidence="3">FAD-binding FR-type domain-containing protein</fullName>
    </recommendedName>
</protein>
<dbReference type="AlphaFoldDB" id="A0A7S3EBF3"/>
<feature type="region of interest" description="Disordered" evidence="1">
    <location>
        <begin position="112"/>
        <end position="132"/>
    </location>
</feature>
<dbReference type="InterPro" id="IPR039261">
    <property type="entry name" value="FNR_nucleotide-bd"/>
</dbReference>
<name>A0A7S3EBF3_9RHOD</name>
<evidence type="ECO:0008006" key="3">
    <source>
        <dbReference type="Google" id="ProtNLM"/>
    </source>
</evidence>
<accession>A0A7S3EBF3</accession>
<dbReference type="SUPFAM" id="SSF52343">
    <property type="entry name" value="Ferredoxin reductase-like, C-terminal NADP-linked domain"/>
    <property type="match status" value="1"/>
</dbReference>